<keyword evidence="3 6" id="KW-0812">Transmembrane</keyword>
<evidence type="ECO:0000256" key="6">
    <source>
        <dbReference type="SAM" id="Phobius"/>
    </source>
</evidence>
<feature type="transmembrane region" description="Helical" evidence="6">
    <location>
        <begin position="33"/>
        <end position="63"/>
    </location>
</feature>
<sequence length="117" mass="12852">MINYLLLFGSVTMTVVASTLLKIGSRTVDFDGGLLAIALGYVSTPTIIAGFASYALAAVLWVYCLSQFDLSYVTFVSSVQYVLLIIVSIFIFQEQISLMRWVGCAFIMIGVVFWLKG</sequence>
<dbReference type="Proteomes" id="UP000076268">
    <property type="component" value="Unassembled WGS sequence"/>
</dbReference>
<keyword evidence="4 6" id="KW-1133">Transmembrane helix</keyword>
<feature type="transmembrane region" description="Helical" evidence="6">
    <location>
        <begin position="98"/>
        <end position="115"/>
    </location>
</feature>
<organism evidence="7 8">
    <name type="scientific">Anaerosporomusa subterranea</name>
    <dbReference type="NCBI Taxonomy" id="1794912"/>
    <lineage>
        <taxon>Bacteria</taxon>
        <taxon>Bacillati</taxon>
        <taxon>Bacillota</taxon>
        <taxon>Negativicutes</taxon>
        <taxon>Acetonemataceae</taxon>
        <taxon>Anaerosporomusa</taxon>
    </lineage>
</organism>
<comment type="subcellular location">
    <subcellularLocation>
        <location evidence="1">Cell membrane</location>
        <topology evidence="1">Multi-pass membrane protein</topology>
    </subcellularLocation>
</comment>
<evidence type="ECO:0000256" key="4">
    <source>
        <dbReference type="ARBA" id="ARBA00022989"/>
    </source>
</evidence>
<evidence type="ECO:0000313" key="7">
    <source>
        <dbReference type="EMBL" id="KYZ77431.1"/>
    </source>
</evidence>
<keyword evidence="8" id="KW-1185">Reference proteome</keyword>
<dbReference type="InterPro" id="IPR037185">
    <property type="entry name" value="EmrE-like"/>
</dbReference>
<evidence type="ECO:0000256" key="1">
    <source>
        <dbReference type="ARBA" id="ARBA00004651"/>
    </source>
</evidence>
<dbReference type="EMBL" id="LSGP01000013">
    <property type="protein sequence ID" value="KYZ77431.1"/>
    <property type="molecule type" value="Genomic_DNA"/>
</dbReference>
<evidence type="ECO:0000256" key="2">
    <source>
        <dbReference type="ARBA" id="ARBA00022475"/>
    </source>
</evidence>
<evidence type="ECO:0000256" key="5">
    <source>
        <dbReference type="ARBA" id="ARBA00023136"/>
    </source>
</evidence>
<feature type="transmembrane region" description="Helical" evidence="6">
    <location>
        <begin position="70"/>
        <end position="92"/>
    </location>
</feature>
<keyword evidence="2" id="KW-1003">Cell membrane</keyword>
<dbReference type="GO" id="GO:0022857">
    <property type="term" value="F:transmembrane transporter activity"/>
    <property type="evidence" value="ECO:0007669"/>
    <property type="project" value="InterPro"/>
</dbReference>
<reference evidence="7 8" key="1">
    <citation type="submission" date="2016-02" db="EMBL/GenBank/DDBJ databases">
        <title>Anaerosporomusa subterraneum gen. nov., sp. nov., a spore-forming obligate anaerobe isolated from saprolite.</title>
        <authorList>
            <person name="Choi J.K."/>
            <person name="Shah M."/>
            <person name="Yee N."/>
        </authorList>
    </citation>
    <scope>NUCLEOTIDE SEQUENCE [LARGE SCALE GENOMIC DNA]</scope>
    <source>
        <strain evidence="7 8">RU4</strain>
    </source>
</reference>
<dbReference type="RefSeq" id="WP_066239761.1">
    <property type="nucleotide sequence ID" value="NZ_LSGP01000013.1"/>
</dbReference>
<dbReference type="PANTHER" id="PTHR30561:SF9">
    <property type="entry name" value="4-AMINO-4-DEOXY-L-ARABINOSE-PHOSPHOUNDECAPRENOL FLIPPASE SUBUNIT ARNF-RELATED"/>
    <property type="match status" value="1"/>
</dbReference>
<dbReference type="PANTHER" id="PTHR30561">
    <property type="entry name" value="SMR FAMILY PROTON-DEPENDENT DRUG EFFLUX TRANSPORTER SUGE"/>
    <property type="match status" value="1"/>
</dbReference>
<dbReference type="OrthoDB" id="513492at2"/>
<dbReference type="STRING" id="1794912.AXX12_04785"/>
<evidence type="ECO:0000256" key="3">
    <source>
        <dbReference type="ARBA" id="ARBA00022692"/>
    </source>
</evidence>
<gene>
    <name evidence="7" type="ORF">AXX12_04785</name>
</gene>
<dbReference type="InterPro" id="IPR000390">
    <property type="entry name" value="Small_drug/metabolite_transptr"/>
</dbReference>
<dbReference type="Gene3D" id="1.10.3730.20">
    <property type="match status" value="1"/>
</dbReference>
<proteinExistence type="predicted"/>
<protein>
    <submittedName>
        <fullName evidence="7">Uncharacterized protein</fullName>
    </submittedName>
</protein>
<comment type="caution">
    <text evidence="7">The sequence shown here is derived from an EMBL/GenBank/DDBJ whole genome shotgun (WGS) entry which is preliminary data.</text>
</comment>
<dbReference type="AlphaFoldDB" id="A0A154BU36"/>
<keyword evidence="5 6" id="KW-0472">Membrane</keyword>
<name>A0A154BU36_ANASB</name>
<dbReference type="GO" id="GO:0005886">
    <property type="term" value="C:plasma membrane"/>
    <property type="evidence" value="ECO:0007669"/>
    <property type="project" value="UniProtKB-SubCell"/>
</dbReference>
<evidence type="ECO:0000313" key="8">
    <source>
        <dbReference type="Proteomes" id="UP000076268"/>
    </source>
</evidence>
<dbReference type="SUPFAM" id="SSF103481">
    <property type="entry name" value="Multidrug resistance efflux transporter EmrE"/>
    <property type="match status" value="1"/>
</dbReference>
<accession>A0A154BU36</accession>